<feature type="compositionally biased region" description="Gly residues" evidence="3">
    <location>
        <begin position="1"/>
        <end position="17"/>
    </location>
</feature>
<reference evidence="4 5" key="1">
    <citation type="submission" date="2017-12" db="EMBL/GenBank/DDBJ databases">
        <title>High-resolution comparative analysis of great ape genomes.</title>
        <authorList>
            <person name="Pollen A."/>
            <person name="Hastie A."/>
            <person name="Hormozdiari F."/>
            <person name="Dougherty M."/>
            <person name="Liu R."/>
            <person name="Chaisson M."/>
            <person name="Hoppe E."/>
            <person name="Hill C."/>
            <person name="Pang A."/>
            <person name="Hillier L."/>
            <person name="Baker C."/>
            <person name="Armstrong J."/>
            <person name="Shendure J."/>
            <person name="Paten B."/>
            <person name="Wilson R."/>
            <person name="Chao H."/>
            <person name="Schneider V."/>
            <person name="Ventura M."/>
            <person name="Kronenberg Z."/>
            <person name="Murali S."/>
            <person name="Gordon D."/>
            <person name="Cantsilieris S."/>
            <person name="Munson K."/>
            <person name="Nelson B."/>
            <person name="Raja A."/>
            <person name="Underwood J."/>
            <person name="Diekhans M."/>
            <person name="Fiddes I."/>
            <person name="Haussler D."/>
            <person name="Eichler E."/>
        </authorList>
    </citation>
    <scope>NUCLEOTIDE SEQUENCE [LARGE SCALE GENOMIC DNA]</scope>
    <source>
        <strain evidence="4">Yerkes chimp pedigree #C0471</strain>
    </source>
</reference>
<dbReference type="EMBL" id="NBAG03000221">
    <property type="protein sequence ID" value="PNI76403.1"/>
    <property type="molecule type" value="Genomic_DNA"/>
</dbReference>
<evidence type="ECO:0000256" key="3">
    <source>
        <dbReference type="SAM" id="MobiDB-lite"/>
    </source>
</evidence>
<keyword evidence="2" id="KW-0472">Membrane</keyword>
<comment type="subunit">
    <text evidence="2">Heterooligomeric complex.</text>
</comment>
<feature type="non-terminal residue" evidence="4">
    <location>
        <position position="145"/>
    </location>
</feature>
<comment type="caution">
    <text evidence="4">The sequence shown here is derived from an EMBL/GenBank/DDBJ whole genome shotgun (WGS) entry which is preliminary data.</text>
</comment>
<evidence type="ECO:0000256" key="1">
    <source>
        <dbReference type="ARBA" id="ARBA00004345"/>
    </source>
</evidence>
<organism evidence="4 5">
    <name type="scientific">Pan troglodytes</name>
    <name type="common">Chimpanzee</name>
    <dbReference type="NCBI Taxonomy" id="9598"/>
    <lineage>
        <taxon>Eukaryota</taxon>
        <taxon>Metazoa</taxon>
        <taxon>Chordata</taxon>
        <taxon>Craniata</taxon>
        <taxon>Vertebrata</taxon>
        <taxon>Euteleostomi</taxon>
        <taxon>Mammalia</taxon>
        <taxon>Eutheria</taxon>
        <taxon>Euarchontoglires</taxon>
        <taxon>Primates</taxon>
        <taxon>Haplorrhini</taxon>
        <taxon>Catarrhini</taxon>
        <taxon>Hominidae</taxon>
        <taxon>Pan</taxon>
    </lineage>
</organism>
<name>A0A2J8NXA4_PANTR</name>
<feature type="region of interest" description="Disordered" evidence="3">
    <location>
        <begin position="1"/>
        <end position="27"/>
    </location>
</feature>
<evidence type="ECO:0000313" key="5">
    <source>
        <dbReference type="Proteomes" id="UP000236370"/>
    </source>
</evidence>
<dbReference type="PANTHER" id="PTHR13806:SF46">
    <property type="entry name" value="FLOTILLIN-1-RELATED"/>
    <property type="match status" value="1"/>
</dbReference>
<sequence length="145" mass="16001">MGAEGTGRGGCRLGGPDGKGKGWAPVDATARLPHPQRLSLPLLQLQPEPCFSLVAQMRPWWSPDYLHSLGKARTAQVQKDARIGEAEAKRDAGIREAKAKQEKVSAQYLSEIEMAKAQRDYELKKAAYDIEVNTRRAQADLAYQL</sequence>
<comment type="subcellular location">
    <subcellularLocation>
        <location evidence="1">Membrane</location>
        <location evidence="1">Caveola</location>
    </subcellularLocation>
    <subcellularLocation>
        <location evidence="2">Membrane</location>
    </subcellularLocation>
    <subcellularLocation>
        <location evidence="2">Endosome</location>
    </subcellularLocation>
</comment>
<dbReference type="PANTHER" id="PTHR13806">
    <property type="entry name" value="FLOTILLIN-RELATED"/>
    <property type="match status" value="1"/>
</dbReference>
<protein>
    <recommendedName>
        <fullName evidence="2">Flotillin</fullName>
    </recommendedName>
</protein>
<gene>
    <name evidence="4" type="ORF">CK820_G0006773</name>
</gene>
<comment type="similarity">
    <text evidence="2">Belongs to the band 7/mec-2 family. Flotillin subfamily.</text>
</comment>
<dbReference type="AlphaFoldDB" id="A0A2J8NXA4"/>
<dbReference type="GO" id="GO:0005901">
    <property type="term" value="C:caveola"/>
    <property type="evidence" value="ECO:0007669"/>
    <property type="project" value="UniProtKB-SubCell"/>
</dbReference>
<dbReference type="InterPro" id="IPR027705">
    <property type="entry name" value="Flotillin_fam"/>
</dbReference>
<dbReference type="GO" id="GO:0005768">
    <property type="term" value="C:endosome"/>
    <property type="evidence" value="ECO:0007669"/>
    <property type="project" value="UniProtKB-SubCell"/>
</dbReference>
<evidence type="ECO:0000313" key="4">
    <source>
        <dbReference type="EMBL" id="PNI76403.1"/>
    </source>
</evidence>
<proteinExistence type="inferred from homology"/>
<evidence type="ECO:0000256" key="2">
    <source>
        <dbReference type="RuleBase" id="RU366054"/>
    </source>
</evidence>
<accession>A0A2J8NXA4</accession>
<dbReference type="Proteomes" id="UP000236370">
    <property type="component" value="Unassembled WGS sequence"/>
</dbReference>